<dbReference type="InterPro" id="IPR043749">
    <property type="entry name" value="DUF5694"/>
</dbReference>
<proteinExistence type="predicted"/>
<evidence type="ECO:0000313" key="3">
    <source>
        <dbReference type="Proteomes" id="UP000190816"/>
    </source>
</evidence>
<protein>
    <recommendedName>
        <fullName evidence="4">TraB/GumN family protein</fullName>
    </recommendedName>
</protein>
<reference evidence="2 3" key="1">
    <citation type="submission" date="2016-06" db="EMBL/GenBank/DDBJ databases">
        <authorList>
            <person name="Nicholson A.C."/>
        </authorList>
    </citation>
    <scope>NUCLEOTIDE SEQUENCE [LARGE SCALE GENOMIC DNA]</scope>
    <source>
        <strain evidence="2 3">G4123</strain>
    </source>
</reference>
<sequence length="286" mass="33656">MKPKKQNMRKISLILFLILFQFSSLSAQEKIKVILLGTYHFNNPGNDIIKQKERNILSKENQQDLDNIVDKINSSVYKPDQIFVESNFNEKKELNANYQLYIKNQYHKFTDTIKRERTKRFYTEGETSQLGFRLAKKLKHQEIYPIDSLMVMRFDILLKGVNSNPKWKKEFSELKASLSDKCYEKSNLSEIFLCMNEKSELDDNLGFYISFANKIMVNKDYSGSNMVADWYKRNLIMYSNIQNQLKPDTKSIFILVGTGHAAVFKHFFENDKNFELVDLTKILNSK</sequence>
<gene>
    <name evidence="2" type="ORF">BAY32_05950</name>
</gene>
<dbReference type="RefSeq" id="WP_078403506.1">
    <property type="nucleotide sequence ID" value="NZ_CP016377.1"/>
</dbReference>
<feature type="chain" id="PRO_5042500379" description="TraB/GumN family protein" evidence="1">
    <location>
        <begin position="28"/>
        <end position="286"/>
    </location>
</feature>
<keyword evidence="1" id="KW-0732">Signal</keyword>
<comment type="caution">
    <text evidence="2">The sequence shown here is derived from an EMBL/GenBank/DDBJ whole genome shotgun (WGS) entry which is preliminary data.</text>
</comment>
<evidence type="ECO:0008006" key="4">
    <source>
        <dbReference type="Google" id="ProtNLM"/>
    </source>
</evidence>
<dbReference type="Proteomes" id="UP000190816">
    <property type="component" value="Unassembled WGS sequence"/>
</dbReference>
<dbReference type="KEGG" id="ego:BBD34_12195"/>
<evidence type="ECO:0000313" key="2">
    <source>
        <dbReference type="EMBL" id="OPB75089.1"/>
    </source>
</evidence>
<evidence type="ECO:0000256" key="1">
    <source>
        <dbReference type="SAM" id="SignalP"/>
    </source>
</evidence>
<dbReference type="EMBL" id="MAIC01000014">
    <property type="protein sequence ID" value="OPB75089.1"/>
    <property type="molecule type" value="Genomic_DNA"/>
</dbReference>
<dbReference type="Pfam" id="PF18950">
    <property type="entry name" value="DUF5694"/>
    <property type="match status" value="1"/>
</dbReference>
<name>A0AAJ3TP87_9FLAO</name>
<accession>A0AAJ3TP87</accession>
<organism evidence="2 3">
    <name type="scientific">Elizabethkingia ursingii</name>
    <dbReference type="NCBI Taxonomy" id="1756150"/>
    <lineage>
        <taxon>Bacteria</taxon>
        <taxon>Pseudomonadati</taxon>
        <taxon>Bacteroidota</taxon>
        <taxon>Flavobacteriia</taxon>
        <taxon>Flavobacteriales</taxon>
        <taxon>Weeksellaceae</taxon>
        <taxon>Elizabethkingia</taxon>
    </lineage>
</organism>
<feature type="signal peptide" evidence="1">
    <location>
        <begin position="1"/>
        <end position="27"/>
    </location>
</feature>
<dbReference type="AlphaFoldDB" id="A0AAJ3TP87"/>